<evidence type="ECO:0000256" key="2">
    <source>
        <dbReference type="ARBA" id="ARBA00022692"/>
    </source>
</evidence>
<dbReference type="InterPro" id="IPR052337">
    <property type="entry name" value="SAT4-like"/>
</dbReference>
<accession>A0A8H3J0D9</accession>
<feature type="transmembrane region" description="Helical" evidence="7">
    <location>
        <begin position="158"/>
        <end position="176"/>
    </location>
</feature>
<dbReference type="OrthoDB" id="4682787at2759"/>
<comment type="similarity">
    <text evidence="5">Belongs to the SAT4 family.</text>
</comment>
<dbReference type="Pfam" id="PF20684">
    <property type="entry name" value="Fung_rhodopsin"/>
    <property type="match status" value="1"/>
</dbReference>
<evidence type="ECO:0000256" key="1">
    <source>
        <dbReference type="ARBA" id="ARBA00004141"/>
    </source>
</evidence>
<name>A0A8H3J0D9_9LECA</name>
<reference evidence="9" key="1">
    <citation type="submission" date="2021-03" db="EMBL/GenBank/DDBJ databases">
        <authorList>
            <person name="Tagirdzhanova G."/>
        </authorList>
    </citation>
    <scope>NUCLEOTIDE SEQUENCE</scope>
</reference>
<evidence type="ECO:0000259" key="8">
    <source>
        <dbReference type="Pfam" id="PF20684"/>
    </source>
</evidence>
<proteinExistence type="inferred from homology"/>
<dbReference type="PANTHER" id="PTHR33048:SF47">
    <property type="entry name" value="INTEGRAL MEMBRANE PROTEIN-RELATED"/>
    <property type="match status" value="1"/>
</dbReference>
<feature type="region of interest" description="Disordered" evidence="6">
    <location>
        <begin position="332"/>
        <end position="359"/>
    </location>
</feature>
<feature type="domain" description="Rhodopsin" evidence="8">
    <location>
        <begin position="63"/>
        <end position="304"/>
    </location>
</feature>
<keyword evidence="4 7" id="KW-0472">Membrane</keyword>
<feature type="transmembrane region" description="Helical" evidence="7">
    <location>
        <begin position="275"/>
        <end position="300"/>
    </location>
</feature>
<keyword evidence="3 7" id="KW-1133">Transmembrane helix</keyword>
<comment type="subcellular location">
    <subcellularLocation>
        <location evidence="1">Membrane</location>
        <topology evidence="1">Multi-pass membrane protein</topology>
    </subcellularLocation>
</comment>
<evidence type="ECO:0000256" key="3">
    <source>
        <dbReference type="ARBA" id="ARBA00022989"/>
    </source>
</evidence>
<dbReference type="Proteomes" id="UP000664203">
    <property type="component" value="Unassembled WGS sequence"/>
</dbReference>
<feature type="transmembrane region" description="Helical" evidence="7">
    <location>
        <begin position="121"/>
        <end position="146"/>
    </location>
</feature>
<dbReference type="GO" id="GO:0016020">
    <property type="term" value="C:membrane"/>
    <property type="evidence" value="ECO:0007669"/>
    <property type="project" value="UniProtKB-SubCell"/>
</dbReference>
<organism evidence="9 10">
    <name type="scientific">Alectoria fallacina</name>
    <dbReference type="NCBI Taxonomy" id="1903189"/>
    <lineage>
        <taxon>Eukaryota</taxon>
        <taxon>Fungi</taxon>
        <taxon>Dikarya</taxon>
        <taxon>Ascomycota</taxon>
        <taxon>Pezizomycotina</taxon>
        <taxon>Lecanoromycetes</taxon>
        <taxon>OSLEUM clade</taxon>
        <taxon>Lecanoromycetidae</taxon>
        <taxon>Lecanorales</taxon>
        <taxon>Lecanorineae</taxon>
        <taxon>Parmeliaceae</taxon>
        <taxon>Alectoria</taxon>
    </lineage>
</organism>
<gene>
    <name evidence="9" type="ORF">ALECFALPRED_007582</name>
</gene>
<protein>
    <recommendedName>
        <fullName evidence="8">Rhodopsin domain-containing protein</fullName>
    </recommendedName>
</protein>
<dbReference type="PANTHER" id="PTHR33048">
    <property type="entry name" value="PTH11-LIKE INTEGRAL MEMBRANE PROTEIN (AFU_ORTHOLOGUE AFUA_5G11245)"/>
    <property type="match status" value="1"/>
</dbReference>
<evidence type="ECO:0000256" key="7">
    <source>
        <dbReference type="SAM" id="Phobius"/>
    </source>
</evidence>
<dbReference type="EMBL" id="CAJPDR010000505">
    <property type="protein sequence ID" value="CAF9938244.1"/>
    <property type="molecule type" value="Genomic_DNA"/>
</dbReference>
<evidence type="ECO:0000256" key="4">
    <source>
        <dbReference type="ARBA" id="ARBA00023136"/>
    </source>
</evidence>
<evidence type="ECO:0000313" key="9">
    <source>
        <dbReference type="EMBL" id="CAF9938244.1"/>
    </source>
</evidence>
<feature type="transmembrane region" description="Helical" evidence="7">
    <location>
        <begin position="241"/>
        <end position="263"/>
    </location>
</feature>
<sequence length="416" mass="47862">MTTPNTTPTPEQLQSELQAILNGPAATPPAGVTPNFHDPPNLNVVITLILTLCVSFATLAVLLRMYTKQFLIRAWAYEDYALILGWVFQLAESIPSGLITRQDGGVHMWNVQMKTFFAMQYWVNIVGILYGPAMFFTKLSILLQYLRIFVPNRKSNMFMFVGVQVCIWSLFLFYLVDTAFLIKICTPRRKIWNPLMTTGHCFNETALYLAQGVINVISDFMIFFLPMPSLWKLQMPRKRKILTMTVFATGFLACITSIIRTYYTWKVVKSSDFSYNIIVMGIWTYAELTIGIIVSCLPVLPRFFNHIGPKIYEILVFGSWSKILLRHRLRSTDNSDETNPTSRIRQPFPERSGEASTPETWKNYRHSKSELRAEYITLDEYETQQSKSAAMNGLTPPLIDDLTTKREDLEYRNENV</sequence>
<dbReference type="InterPro" id="IPR049326">
    <property type="entry name" value="Rhodopsin_dom_fungi"/>
</dbReference>
<evidence type="ECO:0000313" key="10">
    <source>
        <dbReference type="Proteomes" id="UP000664203"/>
    </source>
</evidence>
<feature type="transmembrane region" description="Helical" evidence="7">
    <location>
        <begin position="42"/>
        <end position="63"/>
    </location>
</feature>
<evidence type="ECO:0000256" key="6">
    <source>
        <dbReference type="SAM" id="MobiDB-lite"/>
    </source>
</evidence>
<comment type="caution">
    <text evidence="9">The sequence shown here is derived from an EMBL/GenBank/DDBJ whole genome shotgun (WGS) entry which is preliminary data.</text>
</comment>
<dbReference type="AlphaFoldDB" id="A0A8H3J0D9"/>
<keyword evidence="2 7" id="KW-0812">Transmembrane</keyword>
<keyword evidence="10" id="KW-1185">Reference proteome</keyword>
<evidence type="ECO:0000256" key="5">
    <source>
        <dbReference type="ARBA" id="ARBA00038359"/>
    </source>
</evidence>